<dbReference type="FunFam" id="3.90.190.10:FF:000102">
    <property type="entry name" value="Receptor-type tyrosine-protein phosphatase"/>
    <property type="match status" value="1"/>
</dbReference>
<dbReference type="InterPro" id="IPR029021">
    <property type="entry name" value="Prot-tyrosine_phosphatase-like"/>
</dbReference>
<keyword evidence="3" id="KW-0378">Hydrolase</keyword>
<evidence type="ECO:0000256" key="2">
    <source>
        <dbReference type="ARBA" id="ARBA00013064"/>
    </source>
</evidence>
<feature type="domain" description="Tyrosine specific protein phosphatases" evidence="8">
    <location>
        <begin position="504"/>
        <end position="559"/>
    </location>
</feature>
<keyword evidence="6" id="KW-1133">Transmembrane helix</keyword>
<accession>A0A8W8NWR3</accession>
<evidence type="ECO:0000256" key="4">
    <source>
        <dbReference type="ARBA" id="ARBA00022912"/>
    </source>
</evidence>
<evidence type="ECO:0000256" key="5">
    <source>
        <dbReference type="ARBA" id="ARBA00051722"/>
    </source>
</evidence>
<dbReference type="PROSITE" id="PS50055">
    <property type="entry name" value="TYR_PHOSPHATASE_PTP"/>
    <property type="match status" value="2"/>
</dbReference>
<dbReference type="PRINTS" id="PR00700">
    <property type="entry name" value="PRTYPHPHTASE"/>
</dbReference>
<dbReference type="InterPro" id="IPR050348">
    <property type="entry name" value="Protein-Tyr_Phosphatase"/>
</dbReference>
<dbReference type="PROSITE" id="PS00383">
    <property type="entry name" value="TYR_PHOSPHATASE_1"/>
    <property type="match status" value="1"/>
</dbReference>
<proteinExistence type="inferred from homology"/>
<dbReference type="EnsemblMetazoa" id="G8897.1">
    <property type="protein sequence ID" value="G8897.1:cds"/>
    <property type="gene ID" value="G8897"/>
</dbReference>
<evidence type="ECO:0000313" key="10">
    <source>
        <dbReference type="Proteomes" id="UP000005408"/>
    </source>
</evidence>
<evidence type="ECO:0000259" key="7">
    <source>
        <dbReference type="PROSITE" id="PS50055"/>
    </source>
</evidence>
<dbReference type="CDD" id="cd00047">
    <property type="entry name" value="PTPc"/>
    <property type="match status" value="1"/>
</dbReference>
<dbReference type="SUPFAM" id="SSF52799">
    <property type="entry name" value="(Phosphotyrosine protein) phosphatases II"/>
    <property type="match status" value="2"/>
</dbReference>
<dbReference type="EC" id="3.1.3.48" evidence="2"/>
<organism evidence="9 10">
    <name type="scientific">Magallana gigas</name>
    <name type="common">Pacific oyster</name>
    <name type="synonym">Crassostrea gigas</name>
    <dbReference type="NCBI Taxonomy" id="29159"/>
    <lineage>
        <taxon>Eukaryota</taxon>
        <taxon>Metazoa</taxon>
        <taxon>Spiralia</taxon>
        <taxon>Lophotrochozoa</taxon>
        <taxon>Mollusca</taxon>
        <taxon>Bivalvia</taxon>
        <taxon>Autobranchia</taxon>
        <taxon>Pteriomorphia</taxon>
        <taxon>Ostreida</taxon>
        <taxon>Ostreoidea</taxon>
        <taxon>Ostreidae</taxon>
        <taxon>Magallana</taxon>
    </lineage>
</organism>
<name>A0A8W8NWR3_MAGGI</name>
<evidence type="ECO:0000256" key="1">
    <source>
        <dbReference type="ARBA" id="ARBA00009580"/>
    </source>
</evidence>
<evidence type="ECO:0000256" key="6">
    <source>
        <dbReference type="SAM" id="Phobius"/>
    </source>
</evidence>
<keyword evidence="10" id="KW-1185">Reference proteome</keyword>
<dbReference type="AlphaFoldDB" id="A0A8W8NWR3"/>
<dbReference type="Gene3D" id="3.90.190.10">
    <property type="entry name" value="Protein tyrosine phosphatase superfamily"/>
    <property type="match status" value="2"/>
</dbReference>
<keyword evidence="6" id="KW-0812">Transmembrane</keyword>
<dbReference type="SMART" id="SM00404">
    <property type="entry name" value="PTPc_motif"/>
    <property type="match status" value="2"/>
</dbReference>
<dbReference type="InterPro" id="IPR016130">
    <property type="entry name" value="Tyr_Pase_AS"/>
</dbReference>
<feature type="domain" description="Tyrosine-protein phosphatase" evidence="7">
    <location>
        <begin position="599"/>
        <end position="850"/>
    </location>
</feature>
<evidence type="ECO:0000259" key="8">
    <source>
        <dbReference type="PROSITE" id="PS50056"/>
    </source>
</evidence>
<dbReference type="InterPro" id="IPR000387">
    <property type="entry name" value="Tyr_Pase_dom"/>
</dbReference>
<dbReference type="PANTHER" id="PTHR19134">
    <property type="entry name" value="RECEPTOR-TYPE TYROSINE-PROTEIN PHOSPHATASE"/>
    <property type="match status" value="1"/>
</dbReference>
<sequence>MDFAECRSNTYGPACSNSCGHCLNGEQCHHVNGGCRNGCEAGYYLNMCEKECPLGRYGRNCWRRCSKNCNRSCDRKTGVCYGGCRDGWQPPMCNRECDDSNYGRNCSKSCGQCYKGVPCDKITGLCPLGCASGYEGIYCNKPCDHTFYGRNCNLTCSTTCVNQSCNATNGKCLKEKAQANEEKRHNTPVAIGVCFGIVVVLAAAVVVIIVYKRKRRQDQNQLPPHKPKRCMQYENTDLHLSNLNKNKQGAESSARTETDKAYVDLPPDVDIDEKIHQENPYGDMYVNELYCPDFLTKDIGSVIMKKKKAENDGFKREYASLPYGERYSCDIGKLNVNVPKNRFKATFPYDHSRVILRRNAGSADDYINANYLDGNERKNEYIASQGPKESTLADFWEMVCQDKVKQIIMLTNLREGRKLKCHQYWPNLGNKETYGTVSVKSMQEKHYAFYIVRKFQVFQKPMNPFMVTQFHYTTWPDHGVPDPLCLVIFHSNVSHEKSNEDLAPTLVHCSAGIGRTGTYIALDSLYHAGKRSGRVNVAEYVKTMRANRMNMIQTYEQYMTVFLALHEAFKATPDPQATVKFRQRVSQMLKDVPANYSGLRKEYELLRKICPVFTNDDYKLAKQSMPKLRKDAILPLDKYGLYLSSNVPTRGSFINAIVASSYIRDSAFIVTHYPPQEDAVDFLRLITDHESSTVICMDPLNTINSSKFWLPLPSSEKIVSPYKVVNNSSKDNNVKTSVISIHKKGEKSRDVMIAEPKSDPKSQNVNGTSSLRSLVSFALSCPDESPITVVSKDGASMCGVFCAVFNSIQQITMDDNIDVFTTVRQLQTRRPEFCSTQDEYGLIYQTVYDHLIAVSDNVYYNQ</sequence>
<evidence type="ECO:0000313" key="9">
    <source>
        <dbReference type="EnsemblMetazoa" id="G8897.1:cds"/>
    </source>
</evidence>
<feature type="transmembrane region" description="Helical" evidence="6">
    <location>
        <begin position="189"/>
        <end position="211"/>
    </location>
</feature>
<protein>
    <recommendedName>
        <fullName evidence="2">protein-tyrosine-phosphatase</fullName>
        <ecNumber evidence="2">3.1.3.48</ecNumber>
    </recommendedName>
</protein>
<dbReference type="SMART" id="SM00194">
    <property type="entry name" value="PTPc"/>
    <property type="match status" value="2"/>
</dbReference>
<keyword evidence="4" id="KW-0904">Protein phosphatase</keyword>
<reference evidence="9" key="1">
    <citation type="submission" date="2022-08" db="UniProtKB">
        <authorList>
            <consortium name="EnsemblMetazoa"/>
        </authorList>
    </citation>
    <scope>IDENTIFICATION</scope>
    <source>
        <strain evidence="9">05x7-T-G4-1.051#20</strain>
    </source>
</reference>
<evidence type="ECO:0000256" key="3">
    <source>
        <dbReference type="ARBA" id="ARBA00022801"/>
    </source>
</evidence>
<dbReference type="PANTHER" id="PTHR19134:SF562">
    <property type="entry name" value="PROTEIN-TYROSINE-PHOSPHATASE"/>
    <property type="match status" value="1"/>
</dbReference>
<dbReference type="PROSITE" id="PS50056">
    <property type="entry name" value="TYR_PHOSPHATASE_2"/>
    <property type="match status" value="1"/>
</dbReference>
<dbReference type="GO" id="GO:0004725">
    <property type="term" value="F:protein tyrosine phosphatase activity"/>
    <property type="evidence" value="ECO:0007669"/>
    <property type="project" value="UniProtKB-EC"/>
</dbReference>
<comment type="similarity">
    <text evidence="1">Belongs to the protein-tyrosine phosphatase family.</text>
</comment>
<dbReference type="Proteomes" id="UP000005408">
    <property type="component" value="Unassembled WGS sequence"/>
</dbReference>
<dbReference type="Gene3D" id="2.170.300.10">
    <property type="entry name" value="Tie2 ligand-binding domain superfamily"/>
    <property type="match status" value="2"/>
</dbReference>
<feature type="domain" description="Tyrosine-protein phosphatase" evidence="7">
    <location>
        <begin position="314"/>
        <end position="568"/>
    </location>
</feature>
<dbReference type="InterPro" id="IPR003595">
    <property type="entry name" value="Tyr_Pase_cat"/>
</dbReference>
<comment type="catalytic activity">
    <reaction evidence="5">
        <text>O-phospho-L-tyrosyl-[protein] + H2O = L-tyrosyl-[protein] + phosphate</text>
        <dbReference type="Rhea" id="RHEA:10684"/>
        <dbReference type="Rhea" id="RHEA-COMP:10136"/>
        <dbReference type="Rhea" id="RHEA-COMP:20101"/>
        <dbReference type="ChEBI" id="CHEBI:15377"/>
        <dbReference type="ChEBI" id="CHEBI:43474"/>
        <dbReference type="ChEBI" id="CHEBI:46858"/>
        <dbReference type="ChEBI" id="CHEBI:61978"/>
        <dbReference type="EC" id="3.1.3.48"/>
    </reaction>
</comment>
<dbReference type="InterPro" id="IPR000242">
    <property type="entry name" value="PTP_cat"/>
</dbReference>
<dbReference type="Pfam" id="PF00102">
    <property type="entry name" value="Y_phosphatase"/>
    <property type="match status" value="2"/>
</dbReference>
<keyword evidence="6" id="KW-0472">Membrane</keyword>